<name>A0A420I4C8_9PEZI</name>
<dbReference type="Proteomes" id="UP000286134">
    <property type="component" value="Unassembled WGS sequence"/>
</dbReference>
<evidence type="ECO:0000256" key="7">
    <source>
        <dbReference type="ARBA" id="ARBA00023002"/>
    </source>
</evidence>
<evidence type="ECO:0000256" key="9">
    <source>
        <dbReference type="ARBA" id="ARBA00023128"/>
    </source>
</evidence>
<evidence type="ECO:0000256" key="6">
    <source>
        <dbReference type="ARBA" id="ARBA00022827"/>
    </source>
</evidence>
<keyword evidence="3 11" id="KW-0285">Flavoprotein</keyword>
<keyword evidence="4 11" id="KW-0831">Ubiquinone biosynthesis</keyword>
<dbReference type="EC" id="1.14.15.46" evidence="11"/>
<dbReference type="Gene3D" id="3.50.50.60">
    <property type="entry name" value="FAD/NAD(P)-binding domain"/>
    <property type="match status" value="2"/>
</dbReference>
<dbReference type="GO" id="GO:0106364">
    <property type="term" value="F:4-hydroxy-3-all-trans-polyprenylbenzoate oxygenase activity"/>
    <property type="evidence" value="ECO:0007669"/>
    <property type="project" value="UniProtKB-EC"/>
</dbReference>
<keyword evidence="9 11" id="KW-0496">Mitochondrion</keyword>
<keyword evidence="7 11" id="KW-0560">Oxidoreductase</keyword>
<keyword evidence="10 11" id="KW-0472">Membrane</keyword>
<evidence type="ECO:0000256" key="3">
    <source>
        <dbReference type="ARBA" id="ARBA00022630"/>
    </source>
</evidence>
<comment type="subcellular location">
    <subcellularLocation>
        <location evidence="11">Mitochondrion inner membrane</location>
        <topology evidence="11">Peripheral membrane protein</topology>
        <orientation evidence="11">Matrix side</orientation>
    </subcellularLocation>
</comment>
<comment type="catalytic activity">
    <reaction evidence="11">
        <text>a 4-hydroxy-3-(all-trans-polyprenyl)benzoate + 2 reduced [2Fe-2S]-[ferredoxin] + O2 + 2 H(+) = a 3,4-dihydroxy-5-(all-trans-polyprenyl)benzoate + 2 oxidized [2Fe-2S]-[ferredoxin] + H2O</text>
        <dbReference type="Rhea" id="RHEA:81195"/>
        <dbReference type="Rhea" id="RHEA-COMP:9514"/>
        <dbReference type="Rhea" id="RHEA-COMP:10000"/>
        <dbReference type="Rhea" id="RHEA-COMP:10001"/>
        <dbReference type="Rhea" id="RHEA-COMP:10930"/>
        <dbReference type="ChEBI" id="CHEBI:15377"/>
        <dbReference type="ChEBI" id="CHEBI:15378"/>
        <dbReference type="ChEBI" id="CHEBI:15379"/>
        <dbReference type="ChEBI" id="CHEBI:33737"/>
        <dbReference type="ChEBI" id="CHEBI:33738"/>
        <dbReference type="ChEBI" id="CHEBI:64694"/>
        <dbReference type="ChEBI" id="CHEBI:78396"/>
        <dbReference type="EC" id="1.14.15.45"/>
    </reaction>
</comment>
<evidence type="ECO:0000256" key="5">
    <source>
        <dbReference type="ARBA" id="ARBA00022792"/>
    </source>
</evidence>
<comment type="catalytic activity">
    <reaction evidence="11">
        <text>a 2-methoxy-6-(all-trans-polyprenyl)phenol + 2 reduced [2Fe-2S]-[ferredoxin] + O2 + 2 H(+) = a 2-methoxy-6-(all-trans-polyprenyl)benzene-1,4-diol + 2 oxidized [2Fe-2S]-[ferredoxin] + H2O</text>
        <dbReference type="Rhea" id="RHEA:81183"/>
        <dbReference type="Rhea" id="RHEA-COMP:9551"/>
        <dbReference type="Rhea" id="RHEA-COMP:10000"/>
        <dbReference type="Rhea" id="RHEA-COMP:10001"/>
        <dbReference type="Rhea" id="RHEA-COMP:10858"/>
        <dbReference type="ChEBI" id="CHEBI:15377"/>
        <dbReference type="ChEBI" id="CHEBI:15378"/>
        <dbReference type="ChEBI" id="CHEBI:15379"/>
        <dbReference type="ChEBI" id="CHEBI:33737"/>
        <dbReference type="ChEBI" id="CHEBI:33738"/>
        <dbReference type="ChEBI" id="CHEBI:62731"/>
        <dbReference type="ChEBI" id="CHEBI:84166"/>
        <dbReference type="EC" id="1.14.15.46"/>
    </reaction>
</comment>
<dbReference type="EC" id="1.14.15.45" evidence="11"/>
<gene>
    <name evidence="11" type="primary">COQ6</name>
    <name evidence="13" type="ORF">OnM2_018026</name>
</gene>
<evidence type="ECO:0000256" key="4">
    <source>
        <dbReference type="ARBA" id="ARBA00022688"/>
    </source>
</evidence>
<dbReference type="GO" id="GO:0071949">
    <property type="term" value="F:FAD binding"/>
    <property type="evidence" value="ECO:0007669"/>
    <property type="project" value="InterPro"/>
</dbReference>
<organism evidence="13 14">
    <name type="scientific">Erysiphe neolycopersici</name>
    <dbReference type="NCBI Taxonomy" id="212602"/>
    <lineage>
        <taxon>Eukaryota</taxon>
        <taxon>Fungi</taxon>
        <taxon>Dikarya</taxon>
        <taxon>Ascomycota</taxon>
        <taxon>Pezizomycotina</taxon>
        <taxon>Leotiomycetes</taxon>
        <taxon>Erysiphales</taxon>
        <taxon>Erysiphaceae</taxon>
        <taxon>Erysiphe</taxon>
    </lineage>
</organism>
<evidence type="ECO:0000256" key="8">
    <source>
        <dbReference type="ARBA" id="ARBA00023033"/>
    </source>
</evidence>
<comment type="similarity">
    <text evidence="2 11">Belongs to the UbiH/COQ6 family.</text>
</comment>
<dbReference type="GO" id="GO:0120538">
    <property type="term" value="F:2-methoxy-6-polyprenolphenol 4-hydroxylase activity"/>
    <property type="evidence" value="ECO:0007669"/>
    <property type="project" value="UniProtKB-EC"/>
</dbReference>
<dbReference type="AlphaFoldDB" id="A0A420I4C8"/>
<comment type="caution">
    <text evidence="13">The sequence shown here is derived from an EMBL/GenBank/DDBJ whole genome shotgun (WGS) entry which is preliminary data.</text>
</comment>
<dbReference type="InterPro" id="IPR051205">
    <property type="entry name" value="UbiH/COQ6_monooxygenase"/>
</dbReference>
<keyword evidence="13" id="KW-0830">Ubiquinone</keyword>
<dbReference type="PANTHER" id="PTHR43876:SF7">
    <property type="entry name" value="UBIQUINONE BIOSYNTHESIS MONOOXYGENASE COQ6, MITOCHONDRIAL"/>
    <property type="match status" value="1"/>
</dbReference>
<dbReference type="NCBIfam" id="TIGR01988">
    <property type="entry name" value="Ubi-OHases"/>
    <property type="match status" value="1"/>
</dbReference>
<dbReference type="HAMAP" id="MF_03193">
    <property type="entry name" value="COQ6_monooxygenase"/>
    <property type="match status" value="1"/>
</dbReference>
<keyword evidence="5 11" id="KW-0999">Mitochondrion inner membrane</keyword>
<evidence type="ECO:0000259" key="12">
    <source>
        <dbReference type="Pfam" id="PF01494"/>
    </source>
</evidence>
<dbReference type="InterPro" id="IPR000689">
    <property type="entry name" value="UbQ_mOase_COQ6"/>
</dbReference>
<dbReference type="GO" id="GO:0016712">
    <property type="term" value="F:oxidoreductase activity, acting on paired donors, with incorporation or reduction of molecular oxygen, reduced flavin or flavoprotein as one donor, and incorporation of one atom of oxygen"/>
    <property type="evidence" value="ECO:0007669"/>
    <property type="project" value="UniProtKB-UniRule"/>
</dbReference>
<dbReference type="InterPro" id="IPR036188">
    <property type="entry name" value="FAD/NAD-bd_sf"/>
</dbReference>
<comment type="function">
    <text evidence="11">FAD-dependent monooxygenase required for two non-consecutive steps during ubiquinone biosynthesis. Required for the C5-ring hydroxylation during ubiquinone biosynthesis by catalyzing the hydroxylation of 4-hydroxy-3-(all-trans-polyprenyl)benzoic acid to 3,4-dihydroxy-5-(all-trans-polyprenyl)benzoic acid. Also acts downstream of coq4, for the C1-hydroxylation during ubiquinone biosynthesis by catalyzing the hydroxylation of 2-methoxy-6-(all-trans-polyprenyl)phenol to 2-methoxy-6-(all-trans-polyprenyl)benzene-1,4-diol. The electrons required for the hydroxylation reaction are funneled indirectly to coq6 from NADPH via a ferredoxin/ferredoxin reductase system.</text>
</comment>
<sequence length="499" mass="55077">MNRRTAHYFLRRSTSYPRPSLRSYATFPKTSAEVFDIVCVGGGTAGLSLLAALRSSPVTANLKMALIESQDVQKSRLFSLPPTHYSSRCSSLTPSSTRFLEQIGAWKHIQLDRIQPYHEMQVWDGVSGARIEFNWEVAKKGSTIAYMTENPNLTSALLKRVKELGGISIFDNQTVSLISLGEESDNLDLSGWPLIHLSSGKELAARLLVGADGAKSLVRRFAGIDSKGWDYKRVGVVATLKSEGNGHHKNGLKTAYQRFLPTGPVAMLPLPGYYSTLVWTTTPERASHLENLCSEDFVSMVNAAFRLSPTDLSYMHTIESNIAEELEWRSQHTHFEIDRIPPKMIGLQSGSVASFPLKMRHADSYIGERVALVGDAAHSIHPLAGQGLNQGQADVECLVAKIIYSVLHGEDIGVKLALEDYNAERYAENNLLLGVVDKLHKLYSVENGPLISLRSIGLRAVNSSALLKRFFMEQAAGTGIKMDLNPNYFQNRSVDHTSS</sequence>
<dbReference type="UniPathway" id="UPA00232"/>
<dbReference type="InterPro" id="IPR002938">
    <property type="entry name" value="FAD-bd"/>
</dbReference>
<dbReference type="PRINTS" id="PR00420">
    <property type="entry name" value="RNGMNOXGNASE"/>
</dbReference>
<reference evidence="13 14" key="1">
    <citation type="journal article" date="2018" name="BMC Genomics">
        <title>Comparative genome analyses reveal sequence features reflecting distinct modes of host-adaptation between dicot and monocot powdery mildew.</title>
        <authorList>
            <person name="Wu Y."/>
            <person name="Ma X."/>
            <person name="Pan Z."/>
            <person name="Kale S.D."/>
            <person name="Song Y."/>
            <person name="King H."/>
            <person name="Zhang Q."/>
            <person name="Presley C."/>
            <person name="Deng X."/>
            <person name="Wei C.I."/>
            <person name="Xiao S."/>
        </authorList>
    </citation>
    <scope>NUCLEOTIDE SEQUENCE [LARGE SCALE GENOMIC DNA]</scope>
    <source>
        <strain evidence="13">UMSG2</strain>
    </source>
</reference>
<dbReference type="InterPro" id="IPR018168">
    <property type="entry name" value="Ubi_Hdrlase_CS"/>
</dbReference>
<evidence type="ECO:0000313" key="13">
    <source>
        <dbReference type="EMBL" id="RKF64506.1"/>
    </source>
</evidence>
<dbReference type="OrthoDB" id="683240at2759"/>
<dbReference type="PANTHER" id="PTHR43876">
    <property type="entry name" value="UBIQUINONE BIOSYNTHESIS MONOOXYGENASE COQ6, MITOCHONDRIAL"/>
    <property type="match status" value="1"/>
</dbReference>
<dbReference type="InterPro" id="IPR010971">
    <property type="entry name" value="UbiH/COQ6"/>
</dbReference>
<proteinExistence type="inferred from homology"/>
<evidence type="ECO:0000256" key="10">
    <source>
        <dbReference type="ARBA" id="ARBA00023136"/>
    </source>
</evidence>
<dbReference type="FunFam" id="3.50.50.60:FF:000245">
    <property type="entry name" value="Ubiquinone biosynthesis monooxygenase COQ6, mitochondrial"/>
    <property type="match status" value="1"/>
</dbReference>
<evidence type="ECO:0000256" key="2">
    <source>
        <dbReference type="ARBA" id="ARBA00005349"/>
    </source>
</evidence>
<evidence type="ECO:0000256" key="1">
    <source>
        <dbReference type="ARBA" id="ARBA00001974"/>
    </source>
</evidence>
<accession>A0A420I4C8</accession>
<protein>
    <recommendedName>
        <fullName evidence="11">Ubiquinone biosynthesis monooxygenase COQ6, mitochondrial</fullName>
        <ecNumber evidence="11">1.14.15.45</ecNumber>
    </recommendedName>
    <alternativeName>
        <fullName evidence="11">2-methoxy-6-polyprenolphenol 4-hydroxylase</fullName>
        <ecNumber evidence="11">1.14.15.46</ecNumber>
    </alternativeName>
</protein>
<keyword evidence="14" id="KW-1185">Reference proteome</keyword>
<comment type="cofactor">
    <cofactor evidence="1 11">
        <name>FAD</name>
        <dbReference type="ChEBI" id="CHEBI:57692"/>
    </cofactor>
</comment>
<keyword evidence="6 11" id="KW-0274">FAD</keyword>
<dbReference type="EMBL" id="MCFK01001850">
    <property type="protein sequence ID" value="RKF64506.1"/>
    <property type="molecule type" value="Genomic_DNA"/>
</dbReference>
<dbReference type="SUPFAM" id="SSF51905">
    <property type="entry name" value="FAD/NAD(P)-binding domain"/>
    <property type="match status" value="1"/>
</dbReference>
<dbReference type="Pfam" id="PF01494">
    <property type="entry name" value="FAD_binding_3"/>
    <property type="match status" value="1"/>
</dbReference>
<dbReference type="FunFam" id="3.50.50.60:FF:000021">
    <property type="entry name" value="Ubiquinone biosynthesis monooxygenase COQ6"/>
    <property type="match status" value="1"/>
</dbReference>
<feature type="domain" description="FAD-binding" evidence="12">
    <location>
        <begin position="36"/>
        <end position="426"/>
    </location>
</feature>
<dbReference type="GO" id="GO:0031314">
    <property type="term" value="C:extrinsic component of mitochondrial inner membrane"/>
    <property type="evidence" value="ECO:0007669"/>
    <property type="project" value="UniProtKB-UniRule"/>
</dbReference>
<dbReference type="PROSITE" id="PS01304">
    <property type="entry name" value="UBIH"/>
    <property type="match status" value="1"/>
</dbReference>
<dbReference type="STRING" id="212602.A0A420I4C8"/>
<comment type="pathway">
    <text evidence="11">Cofactor biosynthesis; ubiquinone biosynthesis.</text>
</comment>
<evidence type="ECO:0000256" key="11">
    <source>
        <dbReference type="HAMAP-Rule" id="MF_03193"/>
    </source>
</evidence>
<comment type="subunit">
    <text evidence="11">Component of a multi-subunit COQ enzyme complex, composed of at least COQ3, COQ4, COQ5, COQ6, COQ7 and COQ9.</text>
</comment>
<evidence type="ECO:0000313" key="14">
    <source>
        <dbReference type="Proteomes" id="UP000286134"/>
    </source>
</evidence>
<keyword evidence="8 11" id="KW-0503">Monooxygenase</keyword>